<feature type="domain" description="N-acetyltransferase" evidence="1">
    <location>
        <begin position="1"/>
        <end position="143"/>
    </location>
</feature>
<reference evidence="2 3" key="1">
    <citation type="submission" date="2017-03" db="EMBL/GenBank/DDBJ databases">
        <title>Genome sequencing of Shewanella japonica KCTC 22435.</title>
        <authorList>
            <person name="Kim K.M."/>
        </authorList>
    </citation>
    <scope>NUCLEOTIDE SEQUENCE [LARGE SCALE GENOMIC DNA]</scope>
    <source>
        <strain evidence="2 3">KCTC 22435</strain>
    </source>
</reference>
<evidence type="ECO:0000259" key="1">
    <source>
        <dbReference type="PROSITE" id="PS51186"/>
    </source>
</evidence>
<sequence length="143" mass="16675">MQIRLASEFDTDVLVNLFDEYRQSMGFKSEPKNCRNFVRTRLQENDSMIFLAWEQEHCLGFIQLYPSYSSLLLKPVWYFDDVYVDSARRGEGIAAKLIAKAKLLADGTEVILVKRTKVLDNELEKNLTNMTETEGMYLYHSDM</sequence>
<dbReference type="InterPro" id="IPR000182">
    <property type="entry name" value="GNAT_dom"/>
</dbReference>
<dbReference type="RefSeq" id="WP_055026295.1">
    <property type="nucleotide sequence ID" value="NZ_CANMJJ010000036.1"/>
</dbReference>
<dbReference type="SUPFAM" id="SSF55729">
    <property type="entry name" value="Acyl-CoA N-acyltransferases (Nat)"/>
    <property type="match status" value="1"/>
</dbReference>
<dbReference type="Proteomes" id="UP000191820">
    <property type="component" value="Chromosome"/>
</dbReference>
<keyword evidence="3" id="KW-1185">Reference proteome</keyword>
<proteinExistence type="predicted"/>
<dbReference type="InterPro" id="IPR016181">
    <property type="entry name" value="Acyl_CoA_acyltransferase"/>
</dbReference>
<name>A0ABM6JKQ3_9GAMM</name>
<accession>A0ABM6JKQ3</accession>
<dbReference type="Gene3D" id="3.40.630.30">
    <property type="match status" value="1"/>
</dbReference>
<organism evidence="2 3">
    <name type="scientific">Shewanella japonica</name>
    <dbReference type="NCBI Taxonomy" id="93973"/>
    <lineage>
        <taxon>Bacteria</taxon>
        <taxon>Pseudomonadati</taxon>
        <taxon>Pseudomonadota</taxon>
        <taxon>Gammaproteobacteria</taxon>
        <taxon>Alteromonadales</taxon>
        <taxon>Shewanellaceae</taxon>
        <taxon>Shewanella</taxon>
    </lineage>
</organism>
<dbReference type="EMBL" id="CP020472">
    <property type="protein sequence ID" value="ARD22806.1"/>
    <property type="molecule type" value="Genomic_DNA"/>
</dbReference>
<dbReference type="Pfam" id="PF00583">
    <property type="entry name" value="Acetyltransf_1"/>
    <property type="match status" value="1"/>
</dbReference>
<dbReference type="PROSITE" id="PS51186">
    <property type="entry name" value="GNAT"/>
    <property type="match status" value="1"/>
</dbReference>
<dbReference type="CDD" id="cd04301">
    <property type="entry name" value="NAT_SF"/>
    <property type="match status" value="1"/>
</dbReference>
<evidence type="ECO:0000313" key="2">
    <source>
        <dbReference type="EMBL" id="ARD22806.1"/>
    </source>
</evidence>
<protein>
    <submittedName>
        <fullName evidence="2">N-acetyltransferase</fullName>
    </submittedName>
</protein>
<gene>
    <name evidence="2" type="ORF">SJ2017_2516</name>
</gene>
<evidence type="ECO:0000313" key="3">
    <source>
        <dbReference type="Proteomes" id="UP000191820"/>
    </source>
</evidence>